<feature type="chain" id="PRO_5021827343" evidence="1">
    <location>
        <begin position="26"/>
        <end position="161"/>
    </location>
</feature>
<keyword evidence="1" id="KW-0732">Signal</keyword>
<evidence type="ECO:0000313" key="4">
    <source>
        <dbReference type="Proteomes" id="UP000320776"/>
    </source>
</evidence>
<dbReference type="RefSeq" id="WP_144352005.1">
    <property type="nucleotide sequence ID" value="NZ_CP036259.1"/>
</dbReference>
<protein>
    <submittedName>
        <fullName evidence="3">LPS-assembly protein LptD</fullName>
    </submittedName>
</protein>
<evidence type="ECO:0000313" key="3">
    <source>
        <dbReference type="EMBL" id="QDR82633.1"/>
    </source>
</evidence>
<dbReference type="KEGG" id="sted:SPTER_40620"/>
<proteinExistence type="predicted"/>
<dbReference type="OrthoDB" id="1664915at2"/>
<dbReference type="Pfam" id="PF03968">
    <property type="entry name" value="LptD_N"/>
    <property type="match status" value="2"/>
</dbReference>
<feature type="domain" description="Organic solvent tolerance-like N-terminal" evidence="2">
    <location>
        <begin position="30"/>
        <end position="71"/>
    </location>
</feature>
<accession>A0A517DZ59</accession>
<reference evidence="3 4" key="1">
    <citation type="submission" date="2019-02" db="EMBL/GenBank/DDBJ databases">
        <title>Closed genome of Sporomusa termitida DSM 4440.</title>
        <authorList>
            <person name="Poehlein A."/>
            <person name="Daniel R."/>
        </authorList>
    </citation>
    <scope>NUCLEOTIDE SEQUENCE [LARGE SCALE GENOMIC DNA]</scope>
    <source>
        <strain evidence="3 4">DSM 4440</strain>
    </source>
</reference>
<dbReference type="EMBL" id="CP036259">
    <property type="protein sequence ID" value="QDR82633.1"/>
    <property type="molecule type" value="Genomic_DNA"/>
</dbReference>
<dbReference type="InterPro" id="IPR005653">
    <property type="entry name" value="OstA-like_N"/>
</dbReference>
<evidence type="ECO:0000259" key="2">
    <source>
        <dbReference type="Pfam" id="PF03968"/>
    </source>
</evidence>
<keyword evidence="4" id="KW-1185">Reference proteome</keyword>
<organism evidence="3 4">
    <name type="scientific">Sporomusa termitida</name>
    <dbReference type="NCBI Taxonomy" id="2377"/>
    <lineage>
        <taxon>Bacteria</taxon>
        <taxon>Bacillati</taxon>
        <taxon>Bacillota</taxon>
        <taxon>Negativicutes</taxon>
        <taxon>Selenomonadales</taxon>
        <taxon>Sporomusaceae</taxon>
        <taxon>Sporomusa</taxon>
    </lineage>
</organism>
<evidence type="ECO:0000256" key="1">
    <source>
        <dbReference type="SAM" id="SignalP"/>
    </source>
</evidence>
<name>A0A517DZ59_9FIRM</name>
<dbReference type="Gene3D" id="2.60.450.10">
    <property type="entry name" value="Lipopolysaccharide (LPS) transport protein A like domain"/>
    <property type="match status" value="1"/>
</dbReference>
<feature type="domain" description="Organic solvent tolerance-like N-terminal" evidence="2">
    <location>
        <begin position="116"/>
        <end position="153"/>
    </location>
</feature>
<gene>
    <name evidence="3" type="primary">lptD_3</name>
    <name evidence="3" type="ORF">SPTER_40620</name>
</gene>
<dbReference type="AlphaFoldDB" id="A0A517DZ59"/>
<feature type="signal peptide" evidence="1">
    <location>
        <begin position="1"/>
        <end position="25"/>
    </location>
</feature>
<sequence length="161" mass="17226">MNRNVLFLFIIAFYFLVCSAGPAAAAKPTVTADTTYYDTDTGLYLLKGNVRIEAGSRMITAGQARVSLSSLEVWGSDGITLTQDNIHLTAGSVYAYGTQNKAVLGGGVTLSQSHITITADTADFNWRTKIGTFTGNVQVTQGSNTWSAASVTYNLRNGRLE</sequence>
<dbReference type="Proteomes" id="UP000320776">
    <property type="component" value="Chromosome"/>
</dbReference>